<feature type="compositionally biased region" description="Low complexity" evidence="1">
    <location>
        <begin position="44"/>
        <end position="60"/>
    </location>
</feature>
<dbReference type="AlphaFoldDB" id="A0A7M7TAI3"/>
<reference evidence="2" key="1">
    <citation type="submission" date="2021-01" db="UniProtKB">
        <authorList>
            <consortium name="EnsemblMetazoa"/>
        </authorList>
    </citation>
    <scope>IDENTIFICATION</scope>
</reference>
<dbReference type="Proteomes" id="UP000002358">
    <property type="component" value="Chromosome 5"/>
</dbReference>
<evidence type="ECO:0000313" key="2">
    <source>
        <dbReference type="EnsemblMetazoa" id="XP_031787061"/>
    </source>
</evidence>
<accession>A0A7M7TAI3</accession>
<dbReference type="EnsemblMetazoa" id="XM_031931201">
    <property type="protein sequence ID" value="XP_031787061"/>
    <property type="gene ID" value="LOC116417573"/>
</dbReference>
<evidence type="ECO:0000256" key="1">
    <source>
        <dbReference type="SAM" id="MobiDB-lite"/>
    </source>
</evidence>
<protein>
    <submittedName>
        <fullName evidence="2">Uncharacterized protein</fullName>
    </submittedName>
</protein>
<name>A0A7M7TAI3_NASVI</name>
<dbReference type="KEGG" id="nvi:116417573"/>
<dbReference type="GeneID" id="116417573"/>
<organism evidence="2 3">
    <name type="scientific">Nasonia vitripennis</name>
    <name type="common">Parasitic wasp</name>
    <dbReference type="NCBI Taxonomy" id="7425"/>
    <lineage>
        <taxon>Eukaryota</taxon>
        <taxon>Metazoa</taxon>
        <taxon>Ecdysozoa</taxon>
        <taxon>Arthropoda</taxon>
        <taxon>Hexapoda</taxon>
        <taxon>Insecta</taxon>
        <taxon>Pterygota</taxon>
        <taxon>Neoptera</taxon>
        <taxon>Endopterygota</taxon>
        <taxon>Hymenoptera</taxon>
        <taxon>Apocrita</taxon>
        <taxon>Proctotrupomorpha</taxon>
        <taxon>Chalcidoidea</taxon>
        <taxon>Pteromalidae</taxon>
        <taxon>Pteromalinae</taxon>
        <taxon>Nasonia</taxon>
    </lineage>
</organism>
<dbReference type="RefSeq" id="XP_031787061.1">
    <property type="nucleotide sequence ID" value="XM_031931201.1"/>
</dbReference>
<evidence type="ECO:0000313" key="3">
    <source>
        <dbReference type="Proteomes" id="UP000002358"/>
    </source>
</evidence>
<keyword evidence="3" id="KW-1185">Reference proteome</keyword>
<proteinExistence type="predicted"/>
<sequence>MSALTLVLQQLPGVDADEFRNLRSYYACGKSYREALNGKRRTRSSLSTSSTKSSSGVSSPSDEDIDKPSATTTSKSLTSSSKSDSGVSSPSDEEVAESSTTTSEIHIDDEKEAPLKVKITKEIDKPKETCTNNLRIMYRGRDILNLERNAQPYKWQLTSPLFGFYQKFSIYKNFSRHQNFESFEGYKMVSTHAVSATSMNRCPMNNNKLRKCDSARSTICDTQV</sequence>
<feature type="region of interest" description="Disordered" evidence="1">
    <location>
        <begin position="38"/>
        <end position="109"/>
    </location>
</feature>
<feature type="compositionally biased region" description="Low complexity" evidence="1">
    <location>
        <begin position="69"/>
        <end position="90"/>
    </location>
</feature>
<dbReference type="InParanoid" id="A0A7M7TAI3"/>